<name>A0AAQ3L8K1_9BACT</name>
<dbReference type="InterPro" id="IPR050204">
    <property type="entry name" value="AraC_XylS_family_regulators"/>
</dbReference>
<dbReference type="AlphaFoldDB" id="A0AAQ3L8K1"/>
<dbReference type="PANTHER" id="PTHR46796">
    <property type="entry name" value="HTH-TYPE TRANSCRIPTIONAL ACTIVATOR RHAS-RELATED"/>
    <property type="match status" value="1"/>
</dbReference>
<protein>
    <submittedName>
        <fullName evidence="6">Helix-turn-helix domain-containing protein</fullName>
    </submittedName>
</protein>
<dbReference type="SMART" id="SM00342">
    <property type="entry name" value="HTH_ARAC"/>
    <property type="match status" value="1"/>
</dbReference>
<dbReference type="GO" id="GO:0003700">
    <property type="term" value="F:DNA-binding transcription factor activity"/>
    <property type="evidence" value="ECO:0007669"/>
    <property type="project" value="InterPro"/>
</dbReference>
<evidence type="ECO:0000256" key="4">
    <source>
        <dbReference type="ARBA" id="ARBA00023163"/>
    </source>
</evidence>
<dbReference type="GO" id="GO:0043565">
    <property type="term" value="F:sequence-specific DNA binding"/>
    <property type="evidence" value="ECO:0007669"/>
    <property type="project" value="InterPro"/>
</dbReference>
<dbReference type="Pfam" id="PF12833">
    <property type="entry name" value="HTH_18"/>
    <property type="match status" value="1"/>
</dbReference>
<evidence type="ECO:0000313" key="7">
    <source>
        <dbReference type="Proteomes" id="UP001304300"/>
    </source>
</evidence>
<evidence type="ECO:0000313" key="6">
    <source>
        <dbReference type="EMBL" id="WOO40662.1"/>
    </source>
</evidence>
<dbReference type="InterPro" id="IPR003313">
    <property type="entry name" value="AraC-bd"/>
</dbReference>
<evidence type="ECO:0000259" key="5">
    <source>
        <dbReference type="PROSITE" id="PS01124"/>
    </source>
</evidence>
<sequence length="277" mass="31792">MAVRAENPHFVSTGIGDHNQELPNRVHRPSGFEYWMVEYTLLGKAAIDLGNRTHYFDEFDLLLVHPGTPQFYKIAAGVERWYHYWICFHPRPDWLPLMEWQEISPGMLTLKLDDKDIREKVRQCCAQIIDVAHGPLPRRHFLAMSLLEQLLLWCDSVSPSSETNRMDSRIQKAMAFLCAHYRERIGLEQVAAAAGLSVSRLAHLFTEQAGLSPMQYLEKHRIEMARQRLAVTTEPVSAVAEWVGYDSPSYFTKVFREATGYSPRDFRKSHSGESLAG</sequence>
<keyword evidence="7" id="KW-1185">Reference proteome</keyword>
<evidence type="ECO:0000256" key="3">
    <source>
        <dbReference type="ARBA" id="ARBA00023159"/>
    </source>
</evidence>
<dbReference type="SUPFAM" id="SSF51215">
    <property type="entry name" value="Regulatory protein AraC"/>
    <property type="match status" value="1"/>
</dbReference>
<dbReference type="Gene3D" id="2.60.120.280">
    <property type="entry name" value="Regulatory protein AraC"/>
    <property type="match status" value="1"/>
</dbReference>
<dbReference type="RefSeq" id="WP_317832789.1">
    <property type="nucleotide sequence ID" value="NZ_CP136920.1"/>
</dbReference>
<evidence type="ECO:0000256" key="2">
    <source>
        <dbReference type="ARBA" id="ARBA00023125"/>
    </source>
</evidence>
<dbReference type="InterPro" id="IPR020449">
    <property type="entry name" value="Tscrpt_reg_AraC-type_HTH"/>
</dbReference>
<reference evidence="6 7" key="1">
    <citation type="submission" date="2023-10" db="EMBL/GenBank/DDBJ databases">
        <title>Rubellicoccus peritrichatus gen. nov., sp. nov., isolated from an algae of coral reef tank.</title>
        <authorList>
            <person name="Luo J."/>
        </authorList>
    </citation>
    <scope>NUCLEOTIDE SEQUENCE [LARGE SCALE GENOMIC DNA]</scope>
    <source>
        <strain evidence="6 7">CR14</strain>
    </source>
</reference>
<keyword evidence="3" id="KW-0010">Activator</keyword>
<dbReference type="InterPro" id="IPR037923">
    <property type="entry name" value="HTH-like"/>
</dbReference>
<organism evidence="6 7">
    <name type="scientific">Rubellicoccus peritrichatus</name>
    <dbReference type="NCBI Taxonomy" id="3080537"/>
    <lineage>
        <taxon>Bacteria</taxon>
        <taxon>Pseudomonadati</taxon>
        <taxon>Verrucomicrobiota</taxon>
        <taxon>Opitutia</taxon>
        <taxon>Puniceicoccales</taxon>
        <taxon>Cerasicoccaceae</taxon>
        <taxon>Rubellicoccus</taxon>
    </lineage>
</organism>
<dbReference type="Gene3D" id="1.10.10.60">
    <property type="entry name" value="Homeodomain-like"/>
    <property type="match status" value="2"/>
</dbReference>
<dbReference type="Pfam" id="PF02311">
    <property type="entry name" value="AraC_binding"/>
    <property type="match status" value="1"/>
</dbReference>
<dbReference type="InterPro" id="IPR018060">
    <property type="entry name" value="HTH_AraC"/>
</dbReference>
<accession>A0AAQ3L8K1</accession>
<dbReference type="Proteomes" id="UP001304300">
    <property type="component" value="Chromosome"/>
</dbReference>
<dbReference type="KEGG" id="puo:RZN69_18735"/>
<keyword evidence="4" id="KW-0804">Transcription</keyword>
<proteinExistence type="predicted"/>
<gene>
    <name evidence="6" type="ORF">RZN69_18735</name>
</gene>
<dbReference type="PRINTS" id="PR00032">
    <property type="entry name" value="HTHARAC"/>
</dbReference>
<dbReference type="SUPFAM" id="SSF46689">
    <property type="entry name" value="Homeodomain-like"/>
    <property type="match status" value="2"/>
</dbReference>
<dbReference type="InterPro" id="IPR018062">
    <property type="entry name" value="HTH_AraC-typ_CS"/>
</dbReference>
<dbReference type="PROSITE" id="PS00041">
    <property type="entry name" value="HTH_ARAC_FAMILY_1"/>
    <property type="match status" value="1"/>
</dbReference>
<evidence type="ECO:0000256" key="1">
    <source>
        <dbReference type="ARBA" id="ARBA00023015"/>
    </source>
</evidence>
<dbReference type="InterPro" id="IPR009057">
    <property type="entry name" value="Homeodomain-like_sf"/>
</dbReference>
<dbReference type="EMBL" id="CP136920">
    <property type="protein sequence ID" value="WOO40662.1"/>
    <property type="molecule type" value="Genomic_DNA"/>
</dbReference>
<keyword evidence="1" id="KW-0805">Transcription regulation</keyword>
<keyword evidence="2" id="KW-0238">DNA-binding</keyword>
<feature type="domain" description="HTH araC/xylS-type" evidence="5">
    <location>
        <begin position="171"/>
        <end position="269"/>
    </location>
</feature>
<dbReference type="PROSITE" id="PS01124">
    <property type="entry name" value="HTH_ARAC_FAMILY_2"/>
    <property type="match status" value="1"/>
</dbReference>